<dbReference type="EMBL" id="PDJF01000001">
    <property type="protein sequence ID" value="PFG27529.1"/>
    <property type="molecule type" value="Genomic_DNA"/>
</dbReference>
<evidence type="ECO:0000313" key="4">
    <source>
        <dbReference type="EMBL" id="PFG27529.1"/>
    </source>
</evidence>
<dbReference type="Pfam" id="PF08240">
    <property type="entry name" value="ADH_N"/>
    <property type="match status" value="1"/>
</dbReference>
<dbReference type="GO" id="GO:0070402">
    <property type="term" value="F:NADPH binding"/>
    <property type="evidence" value="ECO:0007669"/>
    <property type="project" value="TreeGrafter"/>
</dbReference>
<dbReference type="InterPro" id="IPR013154">
    <property type="entry name" value="ADH-like_N"/>
</dbReference>
<dbReference type="OrthoDB" id="9780520at2"/>
<name>A0A2A9DNP3_9CORY</name>
<evidence type="ECO:0000313" key="5">
    <source>
        <dbReference type="Proteomes" id="UP000221653"/>
    </source>
</evidence>
<dbReference type="InterPro" id="IPR013149">
    <property type="entry name" value="ADH-like_C"/>
</dbReference>
<keyword evidence="5" id="KW-1185">Reference proteome</keyword>
<protein>
    <submittedName>
        <fullName evidence="4">Putative PIG3 family NAD(P)H quinone oxidoreductase</fullName>
    </submittedName>
</protein>
<evidence type="ECO:0000259" key="3">
    <source>
        <dbReference type="SMART" id="SM00829"/>
    </source>
</evidence>
<dbReference type="GO" id="GO:0016651">
    <property type="term" value="F:oxidoreductase activity, acting on NAD(P)H"/>
    <property type="evidence" value="ECO:0007669"/>
    <property type="project" value="TreeGrafter"/>
</dbReference>
<accession>A0A2A9DNP3</accession>
<dbReference type="Proteomes" id="UP000221653">
    <property type="component" value="Unassembled WGS sequence"/>
</dbReference>
<feature type="domain" description="Enoyl reductase (ER)" evidence="3">
    <location>
        <begin position="6"/>
        <end position="311"/>
    </location>
</feature>
<dbReference type="Gene3D" id="3.40.50.720">
    <property type="entry name" value="NAD(P)-binding Rossmann-like Domain"/>
    <property type="match status" value="1"/>
</dbReference>
<dbReference type="InterPro" id="IPR036291">
    <property type="entry name" value="NAD(P)-bd_dom_sf"/>
</dbReference>
<organism evidence="4 5">
    <name type="scientific">Corynebacterium renale</name>
    <dbReference type="NCBI Taxonomy" id="1724"/>
    <lineage>
        <taxon>Bacteria</taxon>
        <taxon>Bacillati</taxon>
        <taxon>Actinomycetota</taxon>
        <taxon>Actinomycetes</taxon>
        <taxon>Mycobacteriales</taxon>
        <taxon>Corynebacteriaceae</taxon>
        <taxon>Corynebacterium</taxon>
    </lineage>
</organism>
<dbReference type="AlphaFoldDB" id="A0A2A9DNP3"/>
<dbReference type="RefSeq" id="WP_098388812.1">
    <property type="nucleotide sequence ID" value="NZ_LS483464.1"/>
</dbReference>
<keyword evidence="2" id="KW-0560">Oxidoreductase</keyword>
<dbReference type="CDD" id="cd05276">
    <property type="entry name" value="p53_inducible_oxidoreductase"/>
    <property type="match status" value="1"/>
</dbReference>
<reference evidence="4 5" key="1">
    <citation type="submission" date="2017-10" db="EMBL/GenBank/DDBJ databases">
        <title>Sequencing the genomes of 1000 actinobacteria strains.</title>
        <authorList>
            <person name="Klenk H.-P."/>
        </authorList>
    </citation>
    <scope>NUCLEOTIDE SEQUENCE [LARGE SCALE GENOMIC DNA]</scope>
    <source>
        <strain evidence="4 5">DSM 20688</strain>
    </source>
</reference>
<dbReference type="SUPFAM" id="SSF51735">
    <property type="entry name" value="NAD(P)-binding Rossmann-fold domains"/>
    <property type="match status" value="1"/>
</dbReference>
<dbReference type="SUPFAM" id="SSF50129">
    <property type="entry name" value="GroES-like"/>
    <property type="match status" value="1"/>
</dbReference>
<dbReference type="SMART" id="SM00829">
    <property type="entry name" value="PKS_ER"/>
    <property type="match status" value="1"/>
</dbReference>
<dbReference type="STRING" id="1724.GCA_001044175_01480"/>
<dbReference type="Gene3D" id="3.90.180.10">
    <property type="entry name" value="Medium-chain alcohol dehydrogenases, catalytic domain"/>
    <property type="match status" value="1"/>
</dbReference>
<dbReference type="InterPro" id="IPR020843">
    <property type="entry name" value="ER"/>
</dbReference>
<comment type="caution">
    <text evidence="4">The sequence shown here is derived from an EMBL/GenBank/DDBJ whole genome shotgun (WGS) entry which is preliminary data.</text>
</comment>
<dbReference type="NCBIfam" id="TIGR02824">
    <property type="entry name" value="quinone_pig3"/>
    <property type="match status" value="1"/>
</dbReference>
<evidence type="ECO:0000256" key="1">
    <source>
        <dbReference type="ARBA" id="ARBA00022857"/>
    </source>
</evidence>
<dbReference type="PANTHER" id="PTHR48106:SF8">
    <property type="entry name" value="OS02G0805600 PROTEIN"/>
    <property type="match status" value="1"/>
</dbReference>
<proteinExistence type="predicted"/>
<sequence length="313" mass="32866">MLAYEVVNKELVRTERPRPEPKSGEVLVEVAGVGVNRGDVLQVAGHYPPPPGVTDIPGLECSGTILDAGDTNMEVGQKVSCLLAGGAYAEYVAVPAGQVAPIPEPLTTIEGGSIIEVAATVWSNLGMVAGLREGHRVLIHGGAGGIGSFAIQLCAALGAEVAVTAGSQEKLDYCASLGATTLINYKEEDFAERLKGSCDIILDIMGAKYLAGNIRSLADDGQLVIIGLQGGTRAEINLGALLPKRLSIHGRTLRARSLEDKAEIVRSTVENVWPLLAEGKIVHHSRTLPFEEAARAHELLTSGENTGKLVLEV</sequence>
<dbReference type="PANTHER" id="PTHR48106">
    <property type="entry name" value="QUINONE OXIDOREDUCTASE PIG3-RELATED"/>
    <property type="match status" value="1"/>
</dbReference>
<dbReference type="InterPro" id="IPR014189">
    <property type="entry name" value="Quinone_OxRdtase_PIG3"/>
</dbReference>
<keyword evidence="1" id="KW-0521">NADP</keyword>
<gene>
    <name evidence="4" type="ORF">ATK06_0599</name>
</gene>
<evidence type="ECO:0000256" key="2">
    <source>
        <dbReference type="ARBA" id="ARBA00023002"/>
    </source>
</evidence>
<dbReference type="InterPro" id="IPR011032">
    <property type="entry name" value="GroES-like_sf"/>
</dbReference>
<dbReference type="Pfam" id="PF00107">
    <property type="entry name" value="ADH_zinc_N"/>
    <property type="match status" value="1"/>
</dbReference>